<evidence type="ECO:0000256" key="7">
    <source>
        <dbReference type="ARBA" id="ARBA00023170"/>
    </source>
</evidence>
<dbReference type="PANTHER" id="PTHR24229">
    <property type="entry name" value="NEUROPEPTIDES RECEPTOR"/>
    <property type="match status" value="1"/>
</dbReference>
<evidence type="ECO:0000256" key="5">
    <source>
        <dbReference type="ARBA" id="ARBA00023040"/>
    </source>
</evidence>
<reference evidence="12" key="1">
    <citation type="submission" date="2017-01" db="EMBL/GenBank/DDBJ databases">
        <title>Comparative genomics of anhydrobiosis in the tardigrade Hypsibius dujardini.</title>
        <authorList>
            <person name="Yoshida Y."/>
            <person name="Koutsovoulos G."/>
            <person name="Laetsch D."/>
            <person name="Stevens L."/>
            <person name="Kumar S."/>
            <person name="Horikawa D."/>
            <person name="Ishino K."/>
            <person name="Komine S."/>
            <person name="Tomita M."/>
            <person name="Blaxter M."/>
            <person name="Arakawa K."/>
        </authorList>
    </citation>
    <scope>NUCLEOTIDE SEQUENCE [LARGE SCALE GENOMIC DNA]</scope>
    <source>
        <strain evidence="12">Z151</strain>
    </source>
</reference>
<gene>
    <name evidence="11" type="ORF">BV898_16431</name>
</gene>
<evidence type="ECO:0000256" key="9">
    <source>
        <dbReference type="SAM" id="Phobius"/>
    </source>
</evidence>
<feature type="transmembrane region" description="Helical" evidence="9">
    <location>
        <begin position="68"/>
        <end position="87"/>
    </location>
</feature>
<dbReference type="SUPFAM" id="SSF81321">
    <property type="entry name" value="Family A G protein-coupled receptor-like"/>
    <property type="match status" value="1"/>
</dbReference>
<evidence type="ECO:0000313" key="11">
    <source>
        <dbReference type="EMBL" id="OWA51973.1"/>
    </source>
</evidence>
<proteinExistence type="predicted"/>
<dbReference type="GO" id="GO:0007218">
    <property type="term" value="P:neuropeptide signaling pathway"/>
    <property type="evidence" value="ECO:0007669"/>
    <property type="project" value="TreeGrafter"/>
</dbReference>
<evidence type="ECO:0000259" key="10">
    <source>
        <dbReference type="PROSITE" id="PS50262"/>
    </source>
</evidence>
<keyword evidence="6 9" id="KW-0472">Membrane</keyword>
<keyword evidence="5" id="KW-0297">G-protein coupled receptor</keyword>
<dbReference type="GO" id="GO:0042923">
    <property type="term" value="F:neuropeptide binding"/>
    <property type="evidence" value="ECO:0007669"/>
    <property type="project" value="TreeGrafter"/>
</dbReference>
<dbReference type="Pfam" id="PF00001">
    <property type="entry name" value="7tm_1"/>
    <property type="match status" value="1"/>
</dbReference>
<comment type="caution">
    <text evidence="11">The sequence shown here is derived from an EMBL/GenBank/DDBJ whole genome shotgun (WGS) entry which is preliminary data.</text>
</comment>
<feature type="transmembrane region" description="Helical" evidence="9">
    <location>
        <begin position="107"/>
        <end position="128"/>
    </location>
</feature>
<accession>A0A9X6NFA8</accession>
<evidence type="ECO:0000256" key="3">
    <source>
        <dbReference type="ARBA" id="ARBA00022692"/>
    </source>
</evidence>
<evidence type="ECO:0000256" key="1">
    <source>
        <dbReference type="ARBA" id="ARBA00004651"/>
    </source>
</evidence>
<feature type="transmembrane region" description="Helical" evidence="9">
    <location>
        <begin position="35"/>
        <end position="56"/>
    </location>
</feature>
<evidence type="ECO:0000256" key="6">
    <source>
        <dbReference type="ARBA" id="ARBA00023136"/>
    </source>
</evidence>
<sequence length="361" mass="40778">MIFNDSTELQSNRTTNFGRHFNSTEDLPSWSWSPVFYLIVCICGIICNGTLLSLFIYDRHLRTPFNVYLINLFSANMACLLVQYPLAVLSYRYPSGRWTMGNPACTLYLYCQSVLGAAIISFHALTAINRAWAILQPRSYRTLHSARLAWTLCGAMWVYIHTVEGAFLFADTQWYRVDIATMGCIFNNKAFPQWSNVNCLVVYMLPLCVVLTSCPLVVVNRVLRARQRLNRRVEAGLSIDRRLSRAVSRGMPSAKRDGSNKFTILALLTISVAMCSLPEMIFFLLVGFVPGFWQPTVFQVTAHLYSCQTILDPILFGLALERLQNSLFKLCGPCKPRDRAPSTAAGGLFQRSENISKQTET</sequence>
<dbReference type="InterPro" id="IPR000276">
    <property type="entry name" value="GPCR_Rhodpsn"/>
</dbReference>
<evidence type="ECO:0000256" key="2">
    <source>
        <dbReference type="ARBA" id="ARBA00022475"/>
    </source>
</evidence>
<feature type="transmembrane region" description="Helical" evidence="9">
    <location>
        <begin position="200"/>
        <end position="223"/>
    </location>
</feature>
<keyword evidence="12" id="KW-1185">Reference proteome</keyword>
<comment type="subcellular location">
    <subcellularLocation>
        <location evidence="1">Cell membrane</location>
        <topology evidence="1">Multi-pass membrane protein</topology>
    </subcellularLocation>
</comment>
<dbReference type="GO" id="GO:0005886">
    <property type="term" value="C:plasma membrane"/>
    <property type="evidence" value="ECO:0007669"/>
    <property type="project" value="UniProtKB-SubCell"/>
</dbReference>
<keyword evidence="3 9" id="KW-0812">Transmembrane</keyword>
<dbReference type="InterPro" id="IPR017452">
    <property type="entry name" value="GPCR_Rhodpsn_7TM"/>
</dbReference>
<keyword evidence="8" id="KW-0807">Transducer</keyword>
<feature type="transmembrane region" description="Helical" evidence="9">
    <location>
        <begin position="148"/>
        <end position="170"/>
    </location>
</feature>
<dbReference type="Gene3D" id="1.20.1070.10">
    <property type="entry name" value="Rhodopsin 7-helix transmembrane proteins"/>
    <property type="match status" value="1"/>
</dbReference>
<name>A0A9X6NFA8_HYPEX</name>
<dbReference type="PROSITE" id="PS50262">
    <property type="entry name" value="G_PROTEIN_RECEP_F1_2"/>
    <property type="match status" value="1"/>
</dbReference>
<dbReference type="OrthoDB" id="2105199at2759"/>
<keyword evidence="2" id="KW-1003">Cell membrane</keyword>
<dbReference type="Proteomes" id="UP000192578">
    <property type="component" value="Unassembled WGS sequence"/>
</dbReference>
<feature type="transmembrane region" description="Helical" evidence="9">
    <location>
        <begin position="264"/>
        <end position="290"/>
    </location>
</feature>
<evidence type="ECO:0000256" key="4">
    <source>
        <dbReference type="ARBA" id="ARBA00022989"/>
    </source>
</evidence>
<evidence type="ECO:0000256" key="8">
    <source>
        <dbReference type="ARBA" id="ARBA00023224"/>
    </source>
</evidence>
<dbReference type="GO" id="GO:0004930">
    <property type="term" value="F:G protein-coupled receptor activity"/>
    <property type="evidence" value="ECO:0007669"/>
    <property type="project" value="UniProtKB-KW"/>
</dbReference>
<dbReference type="CDD" id="cd00637">
    <property type="entry name" value="7tm_classA_rhodopsin-like"/>
    <property type="match status" value="1"/>
</dbReference>
<dbReference type="AlphaFoldDB" id="A0A9X6NFA8"/>
<dbReference type="GO" id="GO:0043005">
    <property type="term" value="C:neuron projection"/>
    <property type="evidence" value="ECO:0007669"/>
    <property type="project" value="TreeGrafter"/>
</dbReference>
<dbReference type="EMBL" id="MTYJ01000246">
    <property type="protein sequence ID" value="OWA51973.1"/>
    <property type="molecule type" value="Genomic_DNA"/>
</dbReference>
<protein>
    <recommendedName>
        <fullName evidence="10">G-protein coupled receptors family 1 profile domain-containing protein</fullName>
    </recommendedName>
</protein>
<feature type="domain" description="G-protein coupled receptors family 1 profile" evidence="10">
    <location>
        <begin position="47"/>
        <end position="316"/>
    </location>
</feature>
<dbReference type="PANTHER" id="PTHR24229:SF40">
    <property type="entry name" value="ALLATOSTATIN C RECEPTOR 1-RELATED"/>
    <property type="match status" value="1"/>
</dbReference>
<organism evidence="11 12">
    <name type="scientific">Hypsibius exemplaris</name>
    <name type="common">Freshwater tardigrade</name>
    <dbReference type="NCBI Taxonomy" id="2072580"/>
    <lineage>
        <taxon>Eukaryota</taxon>
        <taxon>Metazoa</taxon>
        <taxon>Ecdysozoa</taxon>
        <taxon>Tardigrada</taxon>
        <taxon>Eutardigrada</taxon>
        <taxon>Parachela</taxon>
        <taxon>Hypsibioidea</taxon>
        <taxon>Hypsibiidae</taxon>
        <taxon>Hypsibius</taxon>
    </lineage>
</organism>
<evidence type="ECO:0000313" key="12">
    <source>
        <dbReference type="Proteomes" id="UP000192578"/>
    </source>
</evidence>
<keyword evidence="7" id="KW-0675">Receptor</keyword>
<keyword evidence="4 9" id="KW-1133">Transmembrane helix</keyword>